<evidence type="ECO:0000256" key="8">
    <source>
        <dbReference type="ARBA" id="ARBA00023012"/>
    </source>
</evidence>
<dbReference type="Gene3D" id="3.30.450.20">
    <property type="entry name" value="PAS domain"/>
    <property type="match status" value="1"/>
</dbReference>
<dbReference type="SUPFAM" id="SSF55785">
    <property type="entry name" value="PYP-like sensor domain (PAS domain)"/>
    <property type="match status" value="1"/>
</dbReference>
<dbReference type="GO" id="GO:0005524">
    <property type="term" value="F:ATP binding"/>
    <property type="evidence" value="ECO:0007669"/>
    <property type="project" value="UniProtKB-KW"/>
</dbReference>
<keyword evidence="3" id="KW-0597">Phosphoprotein</keyword>
<dbReference type="InterPro" id="IPR036890">
    <property type="entry name" value="HATPase_C_sf"/>
</dbReference>
<evidence type="ECO:0000256" key="2">
    <source>
        <dbReference type="ARBA" id="ARBA00012438"/>
    </source>
</evidence>
<dbReference type="Pfam" id="PF00989">
    <property type="entry name" value="PAS"/>
    <property type="match status" value="1"/>
</dbReference>
<evidence type="ECO:0000313" key="13">
    <source>
        <dbReference type="EMBL" id="NWF44242.1"/>
    </source>
</evidence>
<keyword evidence="5" id="KW-0547">Nucleotide-binding</keyword>
<evidence type="ECO:0000256" key="6">
    <source>
        <dbReference type="ARBA" id="ARBA00022777"/>
    </source>
</evidence>
<dbReference type="PANTHER" id="PTHR43065">
    <property type="entry name" value="SENSOR HISTIDINE KINASE"/>
    <property type="match status" value="1"/>
</dbReference>
<dbReference type="RefSeq" id="WP_177133232.1">
    <property type="nucleotide sequence ID" value="NZ_VYGV01000004.1"/>
</dbReference>
<evidence type="ECO:0000259" key="12">
    <source>
        <dbReference type="PROSITE" id="PS50113"/>
    </source>
</evidence>
<dbReference type="Gene3D" id="3.30.565.10">
    <property type="entry name" value="Histidine kinase-like ATPase, C-terminal domain"/>
    <property type="match status" value="1"/>
</dbReference>
<feature type="transmembrane region" description="Helical" evidence="9">
    <location>
        <begin position="263"/>
        <end position="286"/>
    </location>
</feature>
<dbReference type="PRINTS" id="PR00344">
    <property type="entry name" value="BCTRLSENSOR"/>
</dbReference>
<dbReference type="GO" id="GO:0006355">
    <property type="term" value="P:regulation of DNA-templated transcription"/>
    <property type="evidence" value="ECO:0007669"/>
    <property type="project" value="InterPro"/>
</dbReference>
<dbReference type="PANTHER" id="PTHR43065:SF10">
    <property type="entry name" value="PEROXIDE STRESS-ACTIVATED HISTIDINE KINASE MAK3"/>
    <property type="match status" value="1"/>
</dbReference>
<name>A0A7Y8GSX8_9BURK</name>
<dbReference type="PROSITE" id="PS50109">
    <property type="entry name" value="HIS_KIN"/>
    <property type="match status" value="1"/>
</dbReference>
<dbReference type="InterPro" id="IPR035965">
    <property type="entry name" value="PAS-like_dom_sf"/>
</dbReference>
<dbReference type="EC" id="2.7.13.3" evidence="2"/>
<proteinExistence type="predicted"/>
<dbReference type="InterPro" id="IPR000014">
    <property type="entry name" value="PAS"/>
</dbReference>
<keyword evidence="8" id="KW-0902">Two-component regulatory system</keyword>
<keyword evidence="14" id="KW-1185">Reference proteome</keyword>
<protein>
    <recommendedName>
        <fullName evidence="2">histidine kinase</fullName>
        <ecNumber evidence="2">2.7.13.3</ecNumber>
    </recommendedName>
</protein>
<dbReference type="NCBIfam" id="TIGR00229">
    <property type="entry name" value="sensory_box"/>
    <property type="match status" value="1"/>
</dbReference>
<dbReference type="InterPro" id="IPR003594">
    <property type="entry name" value="HATPase_dom"/>
</dbReference>
<organism evidence="13 14">
    <name type="scientific">Hydrogenophaga aromaticivorans</name>
    <dbReference type="NCBI Taxonomy" id="2610898"/>
    <lineage>
        <taxon>Bacteria</taxon>
        <taxon>Pseudomonadati</taxon>
        <taxon>Pseudomonadota</taxon>
        <taxon>Betaproteobacteria</taxon>
        <taxon>Burkholderiales</taxon>
        <taxon>Comamonadaceae</taxon>
        <taxon>Hydrogenophaga</taxon>
    </lineage>
</organism>
<dbReference type="InterPro" id="IPR000700">
    <property type="entry name" value="PAS-assoc_C"/>
</dbReference>
<dbReference type="CDD" id="cd00130">
    <property type="entry name" value="PAS"/>
    <property type="match status" value="1"/>
</dbReference>
<dbReference type="Pfam" id="PF00512">
    <property type="entry name" value="HisKA"/>
    <property type="match status" value="1"/>
</dbReference>
<keyword evidence="6" id="KW-0418">Kinase</keyword>
<dbReference type="SUPFAM" id="SSF55874">
    <property type="entry name" value="ATPase domain of HSP90 chaperone/DNA topoisomerase II/histidine kinase"/>
    <property type="match status" value="1"/>
</dbReference>
<dbReference type="GO" id="GO:0000155">
    <property type="term" value="F:phosphorelay sensor kinase activity"/>
    <property type="evidence" value="ECO:0007669"/>
    <property type="project" value="InterPro"/>
</dbReference>
<evidence type="ECO:0000259" key="10">
    <source>
        <dbReference type="PROSITE" id="PS50109"/>
    </source>
</evidence>
<feature type="domain" description="PAC" evidence="12">
    <location>
        <begin position="379"/>
        <end position="431"/>
    </location>
</feature>
<keyword evidence="9" id="KW-0472">Membrane</keyword>
<reference evidence="13 14" key="1">
    <citation type="submission" date="2019-09" db="EMBL/GenBank/DDBJ databases">
        <title>Hydrogenophaga aromatica sp. nov., isolated from a para-xylene-degrading enrichment culture.</title>
        <authorList>
            <person name="Tancsics A."/>
            <person name="Banerjee S."/>
        </authorList>
    </citation>
    <scope>NUCLEOTIDE SEQUENCE [LARGE SCALE GENOMIC DNA]</scope>
    <source>
        <strain evidence="13 14">D2P1</strain>
    </source>
</reference>
<dbReference type="PROSITE" id="PS50112">
    <property type="entry name" value="PAS"/>
    <property type="match status" value="1"/>
</dbReference>
<dbReference type="AlphaFoldDB" id="A0A7Y8GSX8"/>
<comment type="catalytic activity">
    <reaction evidence="1">
        <text>ATP + protein L-histidine = ADP + protein N-phospho-L-histidine.</text>
        <dbReference type="EC" id="2.7.13.3"/>
    </reaction>
</comment>
<dbReference type="EMBL" id="VYGV01000004">
    <property type="protein sequence ID" value="NWF44242.1"/>
    <property type="molecule type" value="Genomic_DNA"/>
</dbReference>
<dbReference type="SMART" id="SM00388">
    <property type="entry name" value="HisKA"/>
    <property type="match status" value="1"/>
</dbReference>
<dbReference type="InterPro" id="IPR004358">
    <property type="entry name" value="Sig_transdc_His_kin-like_C"/>
</dbReference>
<dbReference type="Gene3D" id="1.10.287.130">
    <property type="match status" value="1"/>
</dbReference>
<keyword evidence="4" id="KW-0808">Transferase</keyword>
<keyword evidence="9" id="KW-1133">Transmembrane helix</keyword>
<accession>A0A7Y8GSX8</accession>
<dbReference type="InterPro" id="IPR036097">
    <property type="entry name" value="HisK_dim/P_sf"/>
</dbReference>
<feature type="domain" description="PAS" evidence="11">
    <location>
        <begin position="302"/>
        <end position="347"/>
    </location>
</feature>
<keyword evidence="7" id="KW-0067">ATP-binding</keyword>
<evidence type="ECO:0000256" key="9">
    <source>
        <dbReference type="SAM" id="Phobius"/>
    </source>
</evidence>
<dbReference type="SMART" id="SM00091">
    <property type="entry name" value="PAS"/>
    <property type="match status" value="1"/>
</dbReference>
<evidence type="ECO:0000256" key="5">
    <source>
        <dbReference type="ARBA" id="ARBA00022741"/>
    </source>
</evidence>
<keyword evidence="9" id="KW-0812">Transmembrane</keyword>
<dbReference type="SMART" id="SM00387">
    <property type="entry name" value="HATPase_c"/>
    <property type="match status" value="1"/>
</dbReference>
<dbReference type="CDD" id="cd00082">
    <property type="entry name" value="HisKA"/>
    <property type="match status" value="1"/>
</dbReference>
<dbReference type="Proteomes" id="UP000545507">
    <property type="component" value="Unassembled WGS sequence"/>
</dbReference>
<feature type="domain" description="Histidine kinase" evidence="10">
    <location>
        <begin position="451"/>
        <end position="693"/>
    </location>
</feature>
<dbReference type="InterPro" id="IPR013767">
    <property type="entry name" value="PAS_fold"/>
</dbReference>
<evidence type="ECO:0000256" key="4">
    <source>
        <dbReference type="ARBA" id="ARBA00022679"/>
    </source>
</evidence>
<sequence length="693" mass="75128">MPEVVPREATPGGLRPRRRLLWVALLLLVLALLGVLVFLAAEYEEVRDQSALEADAEALSSDIRSALVRNVQTLQSLYSLAASPGAWSAPAGEVLAEHREMVRLEWRDNARALIAHRDTPYLADLFSYLDRSQALPDMRQACDNAQRSSGPSYSPSYFWPMNGGLGLELMDMCLPVVRNGKPAGFLVVTYSLPGLLAELGNRTLLRGRGLAFVDTDGTRLALYSSVAGNRRTQTARALLDLPGHTLLLRLESPRIGTGAAFGLLPNVLTAVVGALSLALLAVLGLLGRDMRLRQRAEHELGDALAFRKAMENSLVTGLRARDMSGRITYVNPAFCQMVGLPPEKLIGTGLPAPWWPPELVDEYQQRQAVRLAGQTLPREGYESVFQRSDGTRFPVLIIEAPLIDAQGTQTGFMSAILDLSEQRRIEDLNRASQERLQATARLATVGEMASLLSHELNQPLAAIASYASGTLNLLDEPPGASGPAMPQGELRQAMQRIGEQAERAGRVIKSVADFVRRREQVREAVAPASLIDAILPLLGLQAKKQGIRVHTQIAPGCPPVLCDRTMVEQVLLNLARNGVQAMPANDPPAASGLRVLTLAVNRTRLHASDDDEAAASGSPPRKVWVEFAVTDHGHGLSEAVRQQLFTPFFTTKAEGMGLGLSLCRTVIEQHGGALTHEPAQPRGTVFRFTLPAA</sequence>
<evidence type="ECO:0000256" key="3">
    <source>
        <dbReference type="ARBA" id="ARBA00022553"/>
    </source>
</evidence>
<dbReference type="Pfam" id="PF02518">
    <property type="entry name" value="HATPase_c"/>
    <property type="match status" value="1"/>
</dbReference>
<gene>
    <name evidence="13" type="ORF">F3K02_03095</name>
</gene>
<dbReference type="PROSITE" id="PS50113">
    <property type="entry name" value="PAC"/>
    <property type="match status" value="1"/>
</dbReference>
<dbReference type="SUPFAM" id="SSF47384">
    <property type="entry name" value="Homodimeric domain of signal transducing histidine kinase"/>
    <property type="match status" value="1"/>
</dbReference>
<evidence type="ECO:0000256" key="1">
    <source>
        <dbReference type="ARBA" id="ARBA00000085"/>
    </source>
</evidence>
<comment type="caution">
    <text evidence="13">The sequence shown here is derived from an EMBL/GenBank/DDBJ whole genome shotgun (WGS) entry which is preliminary data.</text>
</comment>
<dbReference type="InterPro" id="IPR005467">
    <property type="entry name" value="His_kinase_dom"/>
</dbReference>
<evidence type="ECO:0000256" key="7">
    <source>
        <dbReference type="ARBA" id="ARBA00022840"/>
    </source>
</evidence>
<evidence type="ECO:0000313" key="14">
    <source>
        <dbReference type="Proteomes" id="UP000545507"/>
    </source>
</evidence>
<evidence type="ECO:0000259" key="11">
    <source>
        <dbReference type="PROSITE" id="PS50112"/>
    </source>
</evidence>
<feature type="transmembrane region" description="Helical" evidence="9">
    <location>
        <begin position="20"/>
        <end position="41"/>
    </location>
</feature>
<dbReference type="InterPro" id="IPR003661">
    <property type="entry name" value="HisK_dim/P_dom"/>
</dbReference>